<evidence type="ECO:0000256" key="3">
    <source>
        <dbReference type="ARBA" id="ARBA00023125"/>
    </source>
</evidence>
<comment type="subcellular location">
    <subcellularLocation>
        <location evidence="1">Nucleus</location>
    </subcellularLocation>
</comment>
<dbReference type="PANTHER" id="PTHR16223:SF51">
    <property type="entry name" value="TRANSCRIPTION FACTOR BHLH117-RELATED"/>
    <property type="match status" value="1"/>
</dbReference>
<dbReference type="GO" id="GO:0000981">
    <property type="term" value="F:DNA-binding transcription factor activity, RNA polymerase II-specific"/>
    <property type="evidence" value="ECO:0007669"/>
    <property type="project" value="TreeGrafter"/>
</dbReference>
<keyword evidence="2" id="KW-0805">Transcription regulation</keyword>
<dbReference type="GO" id="GO:0005634">
    <property type="term" value="C:nucleus"/>
    <property type="evidence" value="ECO:0007669"/>
    <property type="project" value="UniProtKB-SubCell"/>
</dbReference>
<protein>
    <submittedName>
        <fullName evidence="8">Transcription factor basic helix-loop-helix 80</fullName>
    </submittedName>
</protein>
<keyword evidence="3" id="KW-0238">DNA-binding</keyword>
<dbReference type="GO" id="GO:0000978">
    <property type="term" value="F:RNA polymerase II cis-regulatory region sequence-specific DNA binding"/>
    <property type="evidence" value="ECO:0007669"/>
    <property type="project" value="TreeGrafter"/>
</dbReference>
<feature type="domain" description="BHLH" evidence="7">
    <location>
        <begin position="210"/>
        <end position="260"/>
    </location>
</feature>
<sequence>MGVYRTGEQQRMRDWLPLWKRAERRNNLVPQKSPEPVTVKQMQSTTGGATGSRSGGGGSGGGLARFRSAPAAWLEALLEDEEEDLLRPNQCLTQLLAGNSSDLDSPADQALFEPNPSAGFQRQNSSPAEFLGASGIGEGFYSSYAINSSAALEISPTSKRGREVDAQNFPPKFSPQLKREGSGVSSLIDMEMEKLLEDSVPCRVRAKRGCATHPRSIAERVRRTRISDRIRKLQEVVPNMDKQTNTADMLEEAVEYVKFLQKQIQELTEHQRRCTCTVKE</sequence>
<evidence type="ECO:0000313" key="8">
    <source>
        <dbReference type="EMBL" id="KAG6592393.1"/>
    </source>
</evidence>
<dbReference type="SMART" id="SM00353">
    <property type="entry name" value="HLH"/>
    <property type="match status" value="1"/>
</dbReference>
<dbReference type="EMBL" id="JAGKQH010000009">
    <property type="protein sequence ID" value="KAG6592393.1"/>
    <property type="molecule type" value="Genomic_DNA"/>
</dbReference>
<dbReference type="InterPro" id="IPR011598">
    <property type="entry name" value="bHLH_dom"/>
</dbReference>
<organism evidence="8 9">
    <name type="scientific">Cucurbita argyrosperma subsp. sororia</name>
    <dbReference type="NCBI Taxonomy" id="37648"/>
    <lineage>
        <taxon>Eukaryota</taxon>
        <taxon>Viridiplantae</taxon>
        <taxon>Streptophyta</taxon>
        <taxon>Embryophyta</taxon>
        <taxon>Tracheophyta</taxon>
        <taxon>Spermatophyta</taxon>
        <taxon>Magnoliopsida</taxon>
        <taxon>eudicotyledons</taxon>
        <taxon>Gunneridae</taxon>
        <taxon>Pentapetalae</taxon>
        <taxon>rosids</taxon>
        <taxon>fabids</taxon>
        <taxon>Cucurbitales</taxon>
        <taxon>Cucurbitaceae</taxon>
        <taxon>Cucurbiteae</taxon>
        <taxon>Cucurbita</taxon>
    </lineage>
</organism>
<keyword evidence="4" id="KW-0804">Transcription</keyword>
<dbReference type="InterPro" id="IPR045843">
    <property type="entry name" value="IND-like"/>
</dbReference>
<evidence type="ECO:0000256" key="5">
    <source>
        <dbReference type="ARBA" id="ARBA00023242"/>
    </source>
</evidence>
<evidence type="ECO:0000256" key="1">
    <source>
        <dbReference type="ARBA" id="ARBA00004123"/>
    </source>
</evidence>
<dbReference type="InterPro" id="IPR045239">
    <property type="entry name" value="bHLH95_bHLH"/>
</dbReference>
<dbReference type="Proteomes" id="UP000685013">
    <property type="component" value="Chromosome 9"/>
</dbReference>
<keyword evidence="5" id="KW-0539">Nucleus</keyword>
<accession>A0AAV6N7M4</accession>
<comment type="caution">
    <text evidence="8">The sequence shown here is derived from an EMBL/GenBank/DDBJ whole genome shotgun (WGS) entry which is preliminary data.</text>
</comment>
<evidence type="ECO:0000313" key="9">
    <source>
        <dbReference type="Proteomes" id="UP000685013"/>
    </source>
</evidence>
<dbReference type="CDD" id="cd11393">
    <property type="entry name" value="bHLH_AtbHLH_like"/>
    <property type="match status" value="1"/>
</dbReference>
<dbReference type="PROSITE" id="PS50888">
    <property type="entry name" value="BHLH"/>
    <property type="match status" value="1"/>
</dbReference>
<feature type="region of interest" description="Disordered" evidence="6">
    <location>
        <begin position="26"/>
        <end position="62"/>
    </location>
</feature>
<name>A0AAV6N7M4_9ROSI</name>
<dbReference type="FunFam" id="4.10.280.10:FF:000021">
    <property type="entry name" value="Transcription factor bHLH130 family"/>
    <property type="match status" value="1"/>
</dbReference>
<evidence type="ECO:0000259" key="7">
    <source>
        <dbReference type="PROSITE" id="PS50888"/>
    </source>
</evidence>
<evidence type="ECO:0000256" key="2">
    <source>
        <dbReference type="ARBA" id="ARBA00023015"/>
    </source>
</evidence>
<dbReference type="AlphaFoldDB" id="A0AAV6N7M4"/>
<keyword evidence="9" id="KW-1185">Reference proteome</keyword>
<feature type="compositionally biased region" description="Gly residues" evidence="6">
    <location>
        <begin position="48"/>
        <end position="62"/>
    </location>
</feature>
<evidence type="ECO:0000256" key="4">
    <source>
        <dbReference type="ARBA" id="ARBA00023163"/>
    </source>
</evidence>
<dbReference type="GO" id="GO:0046983">
    <property type="term" value="F:protein dimerization activity"/>
    <property type="evidence" value="ECO:0007669"/>
    <property type="project" value="InterPro"/>
</dbReference>
<evidence type="ECO:0000256" key="6">
    <source>
        <dbReference type="SAM" id="MobiDB-lite"/>
    </source>
</evidence>
<feature type="non-terminal residue" evidence="8">
    <location>
        <position position="1"/>
    </location>
</feature>
<reference evidence="8 9" key="1">
    <citation type="journal article" date="2021" name="Hortic Res">
        <title>The domestication of Cucurbita argyrosperma as revealed by the genome of its wild relative.</title>
        <authorList>
            <person name="Barrera-Redondo J."/>
            <person name="Sanchez-de la Vega G."/>
            <person name="Aguirre-Liguori J.A."/>
            <person name="Castellanos-Morales G."/>
            <person name="Gutierrez-Guerrero Y.T."/>
            <person name="Aguirre-Dugua X."/>
            <person name="Aguirre-Planter E."/>
            <person name="Tenaillon M.I."/>
            <person name="Lira-Saade R."/>
            <person name="Eguiarte L.E."/>
        </authorList>
    </citation>
    <scope>NUCLEOTIDE SEQUENCE [LARGE SCALE GENOMIC DNA]</scope>
    <source>
        <strain evidence="8">JBR-2021</strain>
    </source>
</reference>
<dbReference type="Pfam" id="PF00010">
    <property type="entry name" value="HLH"/>
    <property type="match status" value="1"/>
</dbReference>
<gene>
    <name evidence="8" type="primary">BHLH80</name>
    <name evidence="8" type="ORF">SDJN03_14739</name>
</gene>
<proteinExistence type="predicted"/>
<dbReference type="PANTHER" id="PTHR16223">
    <property type="entry name" value="TRANSCRIPTION FACTOR BHLH83-RELATED"/>
    <property type="match status" value="1"/>
</dbReference>